<gene>
    <name evidence="1" type="ORF">TPSD3_13315</name>
</gene>
<sequence>MNKKMYALLLVVTCYLPVSVFGASVHGIVLGNTSDRETARFVEKDFFKVVDFLQNVTKDSGLPLELHKMMSGELTTANLDNKIKELRLSRDDVVFFYYLGAGFSRVNSETPLPQLQLSDKEVSFSEVVEFIKAKNPRLLIAAADAGNLIVSEEVKERSMGAGKRKDIGATIVMDSHLGYRDFLLNAKGTIVVASAMPDQSPLGTDEGSYFTKNFLELLNRQLSSGNFSLVRFIGEVAALEFESDGKKQHPFVDDKTSAIDFTPSSVQSADNDYFSVTIESSTKTLSNGDALQTGDGIRIRLTPSDSCQKRGCYLEIFSENVGTQKIIPLFPRKGIQNENPIYSNLALPSERGFYSVDGDKGEDVIYFFASYSDISQRSTAKTIGEYIVPDHIECTEDSNCIHKISFQHQ</sequence>
<keyword evidence="2" id="KW-1185">Reference proteome</keyword>
<dbReference type="Gene3D" id="3.40.50.1460">
    <property type="match status" value="1"/>
</dbReference>
<dbReference type="Proteomes" id="UP000194798">
    <property type="component" value="Unassembled WGS sequence"/>
</dbReference>
<reference evidence="1 2" key="1">
    <citation type="submission" date="2016-12" db="EMBL/GenBank/DDBJ databases">
        <title>Thioflexothrix psekupsii D3 genome sequencing and assembly.</title>
        <authorList>
            <person name="Fomenkov A."/>
            <person name="Vincze T."/>
            <person name="Grabovich M."/>
            <person name="Anton B.P."/>
            <person name="Dubinina G."/>
            <person name="Orlova M."/>
            <person name="Belousova E."/>
            <person name="Roberts R.J."/>
        </authorList>
    </citation>
    <scope>NUCLEOTIDE SEQUENCE [LARGE SCALE GENOMIC DNA]</scope>
    <source>
        <strain evidence="1">D3</strain>
    </source>
</reference>
<accession>A0A251X3R9</accession>
<evidence type="ECO:0000313" key="1">
    <source>
        <dbReference type="EMBL" id="OUD12101.1"/>
    </source>
</evidence>
<proteinExistence type="predicted"/>
<evidence type="ECO:0008006" key="3">
    <source>
        <dbReference type="Google" id="ProtNLM"/>
    </source>
</evidence>
<comment type="caution">
    <text evidence="1">The sequence shown here is derived from an EMBL/GenBank/DDBJ whole genome shotgun (WGS) entry which is preliminary data.</text>
</comment>
<dbReference type="EMBL" id="MSLT01000023">
    <property type="protein sequence ID" value="OUD12101.1"/>
    <property type="molecule type" value="Genomic_DNA"/>
</dbReference>
<dbReference type="OrthoDB" id="976354at2"/>
<dbReference type="RefSeq" id="WP_086489016.1">
    <property type="nucleotide sequence ID" value="NZ_MSLT01000023.1"/>
</dbReference>
<name>A0A251X3R9_9GAMM</name>
<evidence type="ECO:0000313" key="2">
    <source>
        <dbReference type="Proteomes" id="UP000194798"/>
    </source>
</evidence>
<dbReference type="AlphaFoldDB" id="A0A251X3R9"/>
<protein>
    <recommendedName>
        <fullName evidence="3">DUF4384 domain-containing protein</fullName>
    </recommendedName>
</protein>
<organism evidence="1 2">
    <name type="scientific">Thioflexithrix psekupsensis</name>
    <dbReference type="NCBI Taxonomy" id="1570016"/>
    <lineage>
        <taxon>Bacteria</taxon>
        <taxon>Pseudomonadati</taxon>
        <taxon>Pseudomonadota</taxon>
        <taxon>Gammaproteobacteria</taxon>
        <taxon>Thiotrichales</taxon>
        <taxon>Thioflexithrix</taxon>
    </lineage>
</organism>